<evidence type="ECO:0000313" key="2">
    <source>
        <dbReference type="Proteomes" id="UP000809431"/>
    </source>
</evidence>
<name>A0ABS2BP58_9NEIS</name>
<comment type="caution">
    <text evidence="1">The sequence shown here is derived from an EMBL/GenBank/DDBJ whole genome shotgun (WGS) entry which is preliminary data.</text>
</comment>
<dbReference type="Pfam" id="PF06042">
    <property type="entry name" value="NTP_transf_6"/>
    <property type="match status" value="1"/>
</dbReference>
<dbReference type="EMBL" id="JAESND010000010">
    <property type="protein sequence ID" value="MBM3117412.1"/>
    <property type="molecule type" value="Genomic_DNA"/>
</dbReference>
<organism evidence="1 2">
    <name type="scientific">Jeongeupia naejangsanensis</name>
    <dbReference type="NCBI Taxonomy" id="613195"/>
    <lineage>
        <taxon>Bacteria</taxon>
        <taxon>Pseudomonadati</taxon>
        <taxon>Pseudomonadota</taxon>
        <taxon>Betaproteobacteria</taxon>
        <taxon>Neisseriales</taxon>
        <taxon>Chitinibacteraceae</taxon>
        <taxon>Jeongeupia</taxon>
    </lineage>
</organism>
<reference evidence="1 2" key="1">
    <citation type="submission" date="2021-01" db="EMBL/GenBank/DDBJ databases">
        <title>Draft Genome Sequence and Polyhydroxyalkanoate Biosynthetic Potential of Jeongeupia naejangsanensis Type Strain DSM 24253.</title>
        <authorList>
            <person name="Turrini P."/>
            <person name="Artuso I."/>
            <person name="Lugli G.A."/>
            <person name="Frangipani E."/>
            <person name="Ventura M."/>
            <person name="Visca P."/>
        </authorList>
    </citation>
    <scope>NUCLEOTIDE SEQUENCE [LARGE SCALE GENOMIC DNA]</scope>
    <source>
        <strain evidence="1 2">DSM 24253</strain>
    </source>
</reference>
<protein>
    <submittedName>
        <fullName evidence="1">Nucleotidyltransferase family protein</fullName>
    </submittedName>
</protein>
<gene>
    <name evidence="1" type="ORF">JMJ54_16370</name>
</gene>
<dbReference type="InterPro" id="IPR009267">
    <property type="entry name" value="NTP_transf_6"/>
</dbReference>
<evidence type="ECO:0000313" key="1">
    <source>
        <dbReference type="EMBL" id="MBM3117412.1"/>
    </source>
</evidence>
<dbReference type="PANTHER" id="PTHR39166">
    <property type="entry name" value="BLL1166 PROTEIN"/>
    <property type="match status" value="1"/>
</dbReference>
<keyword evidence="2" id="KW-1185">Reference proteome</keyword>
<accession>A0ABS2BP58</accession>
<proteinExistence type="predicted"/>
<dbReference type="RefSeq" id="WP_203539633.1">
    <property type="nucleotide sequence ID" value="NZ_JAESND010000010.1"/>
</dbReference>
<dbReference type="PANTHER" id="PTHR39166:SF1">
    <property type="entry name" value="BLL1166 PROTEIN"/>
    <property type="match status" value="1"/>
</dbReference>
<sequence>MNESAFAAQLVAWLRADAQRIAALQAAASLNLPDWCLAAGFERNLVWDRLHDHPVATPLADIDLIYWNPDCLDPGTDAALEQRLQRMLPLPWSVKNQARMHVRNGDAPYRSCADAMSYWVERETAVGVRLQPDGELRLLAPFGLAPLQQLHITLNAKRPKPEVFAARIATKRWLAIWPRLRVVGLDDVAQAIVPKA</sequence>
<dbReference type="Proteomes" id="UP000809431">
    <property type="component" value="Unassembled WGS sequence"/>
</dbReference>